<dbReference type="Gene3D" id="1.10.150.130">
    <property type="match status" value="1"/>
</dbReference>
<dbReference type="Proteomes" id="UP001595713">
    <property type="component" value="Unassembled WGS sequence"/>
</dbReference>
<dbReference type="InterPro" id="IPR013762">
    <property type="entry name" value="Integrase-like_cat_sf"/>
</dbReference>
<dbReference type="PANTHER" id="PTHR30629:SF2">
    <property type="entry name" value="PROPHAGE INTEGRASE INTS-RELATED"/>
    <property type="match status" value="1"/>
</dbReference>
<organism evidence="8 9">
    <name type="scientific">Sphingomonas hylomeconis</name>
    <dbReference type="NCBI Taxonomy" id="1395958"/>
    <lineage>
        <taxon>Bacteria</taxon>
        <taxon>Pseudomonadati</taxon>
        <taxon>Pseudomonadota</taxon>
        <taxon>Alphaproteobacteria</taxon>
        <taxon>Sphingomonadales</taxon>
        <taxon>Sphingomonadaceae</taxon>
        <taxon>Sphingomonas</taxon>
    </lineage>
</organism>
<dbReference type="InterPro" id="IPR038488">
    <property type="entry name" value="Integrase_DNA-bd_sf"/>
</dbReference>
<proteinExistence type="inferred from homology"/>
<dbReference type="CDD" id="cd00801">
    <property type="entry name" value="INT_P4_C"/>
    <property type="match status" value="1"/>
</dbReference>
<dbReference type="InterPro" id="IPR011010">
    <property type="entry name" value="DNA_brk_join_enz"/>
</dbReference>
<evidence type="ECO:0000259" key="7">
    <source>
        <dbReference type="PROSITE" id="PS51900"/>
    </source>
</evidence>
<keyword evidence="3 5" id="KW-0238">DNA-binding</keyword>
<dbReference type="InterPro" id="IPR010998">
    <property type="entry name" value="Integrase_recombinase_N"/>
</dbReference>
<dbReference type="InterPro" id="IPR050808">
    <property type="entry name" value="Phage_Integrase"/>
</dbReference>
<evidence type="ECO:0000256" key="2">
    <source>
        <dbReference type="ARBA" id="ARBA00022908"/>
    </source>
</evidence>
<evidence type="ECO:0000256" key="1">
    <source>
        <dbReference type="ARBA" id="ARBA00008857"/>
    </source>
</evidence>
<name>A0ABV7STR4_9SPHN</name>
<protein>
    <submittedName>
        <fullName evidence="8">Tyrosine-type recombinase/integrase</fullName>
    </submittedName>
</protein>
<dbReference type="Gene3D" id="3.30.160.390">
    <property type="entry name" value="Integrase, DNA-binding domain"/>
    <property type="match status" value="1"/>
</dbReference>
<dbReference type="PROSITE" id="PS51900">
    <property type="entry name" value="CB"/>
    <property type="match status" value="1"/>
</dbReference>
<keyword evidence="2" id="KW-0229">DNA integration</keyword>
<dbReference type="Gene3D" id="1.10.443.10">
    <property type="entry name" value="Intergrase catalytic core"/>
    <property type="match status" value="1"/>
</dbReference>
<dbReference type="InterPro" id="IPR044068">
    <property type="entry name" value="CB"/>
</dbReference>
<evidence type="ECO:0000313" key="9">
    <source>
        <dbReference type="Proteomes" id="UP001595713"/>
    </source>
</evidence>
<comment type="similarity">
    <text evidence="1">Belongs to the 'phage' integrase family.</text>
</comment>
<dbReference type="PROSITE" id="PS51898">
    <property type="entry name" value="TYR_RECOMBINASE"/>
    <property type="match status" value="1"/>
</dbReference>
<dbReference type="InterPro" id="IPR053876">
    <property type="entry name" value="Phage_int_M"/>
</dbReference>
<dbReference type="InterPro" id="IPR025166">
    <property type="entry name" value="Integrase_DNA_bind_dom"/>
</dbReference>
<evidence type="ECO:0000256" key="3">
    <source>
        <dbReference type="ARBA" id="ARBA00023125"/>
    </source>
</evidence>
<gene>
    <name evidence="8" type="ORF">ACFONA_05180</name>
</gene>
<dbReference type="Pfam" id="PF22022">
    <property type="entry name" value="Phage_int_M"/>
    <property type="match status" value="1"/>
</dbReference>
<dbReference type="Pfam" id="PF13356">
    <property type="entry name" value="Arm-DNA-bind_3"/>
    <property type="match status" value="1"/>
</dbReference>
<evidence type="ECO:0000259" key="6">
    <source>
        <dbReference type="PROSITE" id="PS51898"/>
    </source>
</evidence>
<accession>A0ABV7STR4</accession>
<dbReference type="InterPro" id="IPR002104">
    <property type="entry name" value="Integrase_catalytic"/>
</dbReference>
<evidence type="ECO:0000313" key="8">
    <source>
        <dbReference type="EMBL" id="MFC3579551.1"/>
    </source>
</evidence>
<dbReference type="RefSeq" id="WP_261293548.1">
    <property type="nucleotide sequence ID" value="NZ_JANQBK010000003.1"/>
</dbReference>
<dbReference type="PANTHER" id="PTHR30629">
    <property type="entry name" value="PROPHAGE INTEGRASE"/>
    <property type="match status" value="1"/>
</dbReference>
<evidence type="ECO:0000256" key="4">
    <source>
        <dbReference type="ARBA" id="ARBA00023172"/>
    </source>
</evidence>
<comment type="caution">
    <text evidence="8">The sequence shown here is derived from an EMBL/GenBank/DDBJ whole genome shotgun (WGS) entry which is preliminary data.</text>
</comment>
<keyword evidence="4" id="KW-0233">DNA recombination</keyword>
<feature type="domain" description="Core-binding (CB)" evidence="7">
    <location>
        <begin position="97"/>
        <end position="178"/>
    </location>
</feature>
<dbReference type="SUPFAM" id="SSF56349">
    <property type="entry name" value="DNA breaking-rejoining enzymes"/>
    <property type="match status" value="1"/>
</dbReference>
<sequence>MLTATACKNAKPAERPYKLSDAHGLFLYVTAKGFKGWRLKYRFGGKEKLLTFGTFPEVSLIEARELRDAALRQLRGGTDPAIDKKQRAAARVTQADLTFKAIADDWIASQEPTWSPRYARLVLYRFTHDVYPKLGSLPIDTITTPQVLAVLRVIESRGAIETAHRVRQRISEVFARAIASGVATSDPAAIAARALSPVKRGRFPAVVSVEAARAILRKVEQQPGYPLTKLASRLLALTAVRSGVVRWAEASEFEDLDGASPIWRIPAAKMKLLKERKEDAAFEFIVTLSRQAVETVKVAIEFSRGAPLIFRSIRHPRKPISDNTIGKAYRDAGFSGVHVPHGWRTTYSTIMNELAQVENRVGDRAIIDLTLAHIPAGVEAAYNRSGYMPRRRELAQEWADMLVQDLVPPAELLKGPRHS</sequence>
<evidence type="ECO:0000256" key="5">
    <source>
        <dbReference type="PROSITE-ProRule" id="PRU01248"/>
    </source>
</evidence>
<dbReference type="EMBL" id="JBHRXP010000002">
    <property type="protein sequence ID" value="MFC3579551.1"/>
    <property type="molecule type" value="Genomic_DNA"/>
</dbReference>
<feature type="domain" description="Tyr recombinase" evidence="6">
    <location>
        <begin position="202"/>
        <end position="396"/>
    </location>
</feature>
<keyword evidence="9" id="KW-1185">Reference proteome</keyword>
<reference evidence="9" key="1">
    <citation type="journal article" date="2019" name="Int. J. Syst. Evol. Microbiol.">
        <title>The Global Catalogue of Microorganisms (GCM) 10K type strain sequencing project: providing services to taxonomists for standard genome sequencing and annotation.</title>
        <authorList>
            <consortium name="The Broad Institute Genomics Platform"/>
            <consortium name="The Broad Institute Genome Sequencing Center for Infectious Disease"/>
            <person name="Wu L."/>
            <person name="Ma J."/>
        </authorList>
    </citation>
    <scope>NUCLEOTIDE SEQUENCE [LARGE SCALE GENOMIC DNA]</scope>
    <source>
        <strain evidence="9">KCTC 42739</strain>
    </source>
</reference>